<proteinExistence type="predicted"/>
<accession>A0AAU9XRL1</accession>
<evidence type="ECO:0000313" key="2">
    <source>
        <dbReference type="Proteomes" id="UP001159428"/>
    </source>
</evidence>
<evidence type="ECO:0000313" key="1">
    <source>
        <dbReference type="EMBL" id="CAH3155901.1"/>
    </source>
</evidence>
<sequence>MIYNSASKTKGSAGPPGMDSELYRRILCSKNFKTQGKILRIEIAVFTRNLFKKSYHPSLLEAFTSCKLIPLDKNPGIRPIGVGEEIKEAAGLLQVCAGHNEGVEPAIHAMSRVFQEEGTDGILLINASNAFNQMNRSAALHNIQITCQEMALYIINTSKSPSKLFICGGGEVLSQECSTQGYPLAMPWNSVNTSIMIENLRAHCPIVKQDWYKQLSKEGEKFGYLVNGSRSWSESWLSLKSEALADGAKRVFGDKVNITTEGAVIASQEYKDQYCEEKILILKEEIERLSEIAKSQPHTAYIAFTKAYKSKFTYFMRTIDSFEDYVDPIQEAIDDLLLPTLFGQSEPLPNEDTEPYNTVISWLRTQNSFELLRSVHACVRGSRTPFHSKIEYSLDCKINVVK</sequence>
<name>A0AAU9XRL1_9CNID</name>
<dbReference type="Proteomes" id="UP001159428">
    <property type="component" value="Unassembled WGS sequence"/>
</dbReference>
<keyword evidence="2" id="KW-1185">Reference proteome</keyword>
<organism evidence="1 2">
    <name type="scientific">Pocillopora meandrina</name>
    <dbReference type="NCBI Taxonomy" id="46732"/>
    <lineage>
        <taxon>Eukaryota</taxon>
        <taxon>Metazoa</taxon>
        <taxon>Cnidaria</taxon>
        <taxon>Anthozoa</taxon>
        <taxon>Hexacorallia</taxon>
        <taxon>Scleractinia</taxon>
        <taxon>Astrocoeniina</taxon>
        <taxon>Pocilloporidae</taxon>
        <taxon>Pocillopora</taxon>
    </lineage>
</organism>
<dbReference type="EMBL" id="CALNXJ010000059">
    <property type="protein sequence ID" value="CAH3155901.1"/>
    <property type="molecule type" value="Genomic_DNA"/>
</dbReference>
<feature type="non-terminal residue" evidence="1">
    <location>
        <position position="402"/>
    </location>
</feature>
<protein>
    <submittedName>
        <fullName evidence="1">Uncharacterized protein</fullName>
    </submittedName>
</protein>
<comment type="caution">
    <text evidence="1">The sequence shown here is derived from an EMBL/GenBank/DDBJ whole genome shotgun (WGS) entry which is preliminary data.</text>
</comment>
<reference evidence="1 2" key="1">
    <citation type="submission" date="2022-05" db="EMBL/GenBank/DDBJ databases">
        <authorList>
            <consortium name="Genoscope - CEA"/>
            <person name="William W."/>
        </authorList>
    </citation>
    <scope>NUCLEOTIDE SEQUENCE [LARGE SCALE GENOMIC DNA]</scope>
</reference>
<dbReference type="AlphaFoldDB" id="A0AAU9XRL1"/>
<gene>
    <name evidence="1" type="ORF">PMEA_00028236</name>
</gene>